<name>A0A915HHZ8_ROMCU</name>
<organism evidence="15 16">
    <name type="scientific">Romanomermis culicivorax</name>
    <name type="common">Nematode worm</name>
    <dbReference type="NCBI Taxonomy" id="13658"/>
    <lineage>
        <taxon>Eukaryota</taxon>
        <taxon>Metazoa</taxon>
        <taxon>Ecdysozoa</taxon>
        <taxon>Nematoda</taxon>
        <taxon>Enoplea</taxon>
        <taxon>Dorylaimia</taxon>
        <taxon>Mermithida</taxon>
        <taxon>Mermithoidea</taxon>
        <taxon>Mermithidae</taxon>
        <taxon>Romanomermis</taxon>
    </lineage>
</organism>
<dbReference type="WBParaSite" id="nRc.2.0.1.t01632-RA">
    <property type="protein sequence ID" value="nRc.2.0.1.t01632-RA"/>
    <property type="gene ID" value="nRc.2.0.1.g01632"/>
</dbReference>
<dbReference type="SMART" id="SM00559">
    <property type="entry name" value="Ku78"/>
    <property type="match status" value="1"/>
</dbReference>
<evidence type="ECO:0000259" key="14">
    <source>
        <dbReference type="SMART" id="SM00559"/>
    </source>
</evidence>
<dbReference type="Gene3D" id="1.10.720.30">
    <property type="entry name" value="SAP domain"/>
    <property type="match status" value="1"/>
</dbReference>
<dbReference type="InterPro" id="IPR047087">
    <property type="entry name" value="KU70_core_dom"/>
</dbReference>
<dbReference type="GO" id="GO:0042162">
    <property type="term" value="F:telomeric DNA binding"/>
    <property type="evidence" value="ECO:0007669"/>
    <property type="project" value="InterPro"/>
</dbReference>
<comment type="similarity">
    <text evidence="2">Belongs to the ku70 family.</text>
</comment>
<keyword evidence="9" id="KW-0238">DNA-binding</keyword>
<keyword evidence="11" id="KW-0234">DNA repair</keyword>
<evidence type="ECO:0000256" key="6">
    <source>
        <dbReference type="ARBA" id="ARBA00022801"/>
    </source>
</evidence>
<dbReference type="Gene3D" id="2.40.290.10">
    <property type="match status" value="1"/>
</dbReference>
<reference evidence="16" key="1">
    <citation type="submission" date="2022-11" db="UniProtKB">
        <authorList>
            <consortium name="WormBaseParasite"/>
        </authorList>
    </citation>
    <scope>IDENTIFICATION</scope>
</reference>
<dbReference type="FunFam" id="2.40.290.10:FF:000001">
    <property type="entry name" value="X-ray repair cross complementing 6"/>
    <property type="match status" value="1"/>
</dbReference>
<dbReference type="PANTHER" id="PTHR12604">
    <property type="entry name" value="KU AUTOANTIGEN DNA HELICASE"/>
    <property type="match status" value="1"/>
</dbReference>
<evidence type="ECO:0000256" key="9">
    <source>
        <dbReference type="ARBA" id="ARBA00023125"/>
    </source>
</evidence>
<dbReference type="GO" id="GO:0000723">
    <property type="term" value="P:telomere maintenance"/>
    <property type="evidence" value="ECO:0007669"/>
    <property type="project" value="InterPro"/>
</dbReference>
<dbReference type="SUPFAM" id="SSF100939">
    <property type="entry name" value="SPOC domain-like"/>
    <property type="match status" value="1"/>
</dbReference>
<dbReference type="GO" id="GO:0006310">
    <property type="term" value="P:DNA recombination"/>
    <property type="evidence" value="ECO:0007669"/>
    <property type="project" value="UniProtKB-KW"/>
</dbReference>
<evidence type="ECO:0000256" key="7">
    <source>
        <dbReference type="ARBA" id="ARBA00022806"/>
    </source>
</evidence>
<evidence type="ECO:0000256" key="8">
    <source>
        <dbReference type="ARBA" id="ARBA00022840"/>
    </source>
</evidence>
<dbReference type="Gene3D" id="3.40.50.410">
    <property type="entry name" value="von Willebrand factor, type A domain"/>
    <property type="match status" value="1"/>
</dbReference>
<dbReference type="GO" id="GO:0043564">
    <property type="term" value="C:Ku70:Ku80 complex"/>
    <property type="evidence" value="ECO:0007669"/>
    <property type="project" value="InterPro"/>
</dbReference>
<evidence type="ECO:0000256" key="2">
    <source>
        <dbReference type="ARBA" id="ARBA00005240"/>
    </source>
</evidence>
<keyword evidence="10" id="KW-0233">DNA recombination</keyword>
<dbReference type="CDD" id="cd00788">
    <property type="entry name" value="KU70"/>
    <property type="match status" value="1"/>
</dbReference>
<dbReference type="Pfam" id="PF03730">
    <property type="entry name" value="Ku_C"/>
    <property type="match status" value="1"/>
</dbReference>
<dbReference type="InterPro" id="IPR036465">
    <property type="entry name" value="vWFA_dom_sf"/>
</dbReference>
<dbReference type="InterPro" id="IPR006165">
    <property type="entry name" value="Ku70"/>
</dbReference>
<feature type="domain" description="Ku" evidence="14">
    <location>
        <begin position="146"/>
        <end position="293"/>
    </location>
</feature>
<dbReference type="GO" id="GO:0003678">
    <property type="term" value="F:DNA helicase activity"/>
    <property type="evidence" value="ECO:0007669"/>
    <property type="project" value="InterPro"/>
</dbReference>
<evidence type="ECO:0000256" key="10">
    <source>
        <dbReference type="ARBA" id="ARBA00023172"/>
    </source>
</evidence>
<dbReference type="InterPro" id="IPR016194">
    <property type="entry name" value="SPOC-like_C_dom_sf"/>
</dbReference>
<proteinExistence type="inferred from homology"/>
<keyword evidence="6" id="KW-0378">Hydrolase</keyword>
<comment type="subunit">
    <text evidence="13">Heterodimer of a 70 kDa and a 80 kDa subunit.</text>
</comment>
<evidence type="ECO:0000313" key="16">
    <source>
        <dbReference type="WBParaSite" id="nRc.2.0.1.t01632-RA"/>
    </source>
</evidence>
<dbReference type="GO" id="GO:0006303">
    <property type="term" value="P:double-strand break repair via nonhomologous end joining"/>
    <property type="evidence" value="ECO:0007669"/>
    <property type="project" value="InterPro"/>
</dbReference>
<dbReference type="Gene3D" id="1.10.1600.10">
    <property type="match status" value="1"/>
</dbReference>
<dbReference type="InterPro" id="IPR005161">
    <property type="entry name" value="Ku_N"/>
</dbReference>
<evidence type="ECO:0000256" key="11">
    <source>
        <dbReference type="ARBA" id="ARBA00023204"/>
    </source>
</evidence>
<dbReference type="GO" id="GO:0003684">
    <property type="term" value="F:damaged DNA binding"/>
    <property type="evidence" value="ECO:0007669"/>
    <property type="project" value="InterPro"/>
</dbReference>
<dbReference type="OMA" id="SEQGRVC"/>
<dbReference type="Pfam" id="PF02735">
    <property type="entry name" value="Ku"/>
    <property type="match status" value="1"/>
</dbReference>
<evidence type="ECO:0000256" key="13">
    <source>
        <dbReference type="ARBA" id="ARBA00065167"/>
    </source>
</evidence>
<keyword evidence="5" id="KW-0227">DNA damage</keyword>
<protein>
    <recommendedName>
        <fullName evidence="3">ATP-dependent DNA helicase 2 subunit 1</fullName>
    </recommendedName>
</protein>
<dbReference type="InterPro" id="IPR036361">
    <property type="entry name" value="SAP_dom_sf"/>
</dbReference>
<dbReference type="SUPFAM" id="SSF68906">
    <property type="entry name" value="SAP domain"/>
    <property type="match status" value="1"/>
</dbReference>
<dbReference type="InterPro" id="IPR006164">
    <property type="entry name" value="DNA_bd_Ku70/Ku80"/>
</dbReference>
<dbReference type="Proteomes" id="UP000887565">
    <property type="component" value="Unplaced"/>
</dbReference>
<keyword evidence="7" id="KW-0347">Helicase</keyword>
<dbReference type="InterPro" id="IPR005160">
    <property type="entry name" value="Ku_C"/>
</dbReference>
<sequence length="455" mass="52525">MDIRQNFKEKFGFADSKMDEVLWICATIGLKEGVKRIFVFTNCDNPHKNDLERQRKVQQKVQDLKEQMISIELLPVGNHFSWENFYSQLIYEDDQSVKPNPADRLEELMDRYNLIASAKIPTPLKLDKSTNEEVKTYKTFVDTETGEKLFPFELKRFQTYGGANIAMEQDEIEQLRMLYPPGLTLLGIQHKNFLKPSYYVKQSMFMYPNEANVKGSSALFRCLLERCQAKDMVIICRLIARTNMAPRLVALLPQLEQLDAKGFQDQPPGFHVIFLPFADDVRDLTHKIMHEERPKADDLQIAKAKEIVEKLTIDYDPDTIANPVLQTHYRAIEAFALEREDMEEVADHTKPNNDWISRKAGQAIHEFTRMIFPDDYVPENNAPRKRARSATGATVKKSKNFDEKEEINLEEEAKSNKLHKLTVPILKELCAQNGIKLTATRKADIITQINAHYGV</sequence>
<keyword evidence="8" id="KW-0067">ATP-binding</keyword>
<dbReference type="GO" id="GO:0003690">
    <property type="term" value="F:double-stranded DNA binding"/>
    <property type="evidence" value="ECO:0007669"/>
    <property type="project" value="TreeGrafter"/>
</dbReference>
<dbReference type="SUPFAM" id="SSF53300">
    <property type="entry name" value="vWA-like"/>
    <property type="match status" value="1"/>
</dbReference>
<evidence type="ECO:0000256" key="12">
    <source>
        <dbReference type="ARBA" id="ARBA00023242"/>
    </source>
</evidence>
<dbReference type="Pfam" id="PF03731">
    <property type="entry name" value="Ku_N"/>
    <property type="match status" value="1"/>
</dbReference>
<accession>A0A915HHZ8</accession>
<evidence type="ECO:0000256" key="4">
    <source>
        <dbReference type="ARBA" id="ARBA00022741"/>
    </source>
</evidence>
<dbReference type="GO" id="GO:0005524">
    <property type="term" value="F:ATP binding"/>
    <property type="evidence" value="ECO:0007669"/>
    <property type="project" value="UniProtKB-KW"/>
</dbReference>
<dbReference type="PANTHER" id="PTHR12604:SF2">
    <property type="entry name" value="X-RAY REPAIR CROSS-COMPLEMENTING PROTEIN 6"/>
    <property type="match status" value="1"/>
</dbReference>
<dbReference type="GO" id="GO:0016787">
    <property type="term" value="F:hydrolase activity"/>
    <property type="evidence" value="ECO:0007669"/>
    <property type="project" value="UniProtKB-KW"/>
</dbReference>
<keyword evidence="12" id="KW-0539">Nucleus</keyword>
<keyword evidence="4" id="KW-0547">Nucleotide-binding</keyword>
<evidence type="ECO:0000313" key="15">
    <source>
        <dbReference type="Proteomes" id="UP000887565"/>
    </source>
</evidence>
<comment type="subcellular location">
    <subcellularLocation>
        <location evidence="1">Nucleus</location>
    </subcellularLocation>
</comment>
<evidence type="ECO:0000256" key="5">
    <source>
        <dbReference type="ARBA" id="ARBA00022763"/>
    </source>
</evidence>
<keyword evidence="15" id="KW-1185">Reference proteome</keyword>
<evidence type="ECO:0000256" key="3">
    <source>
        <dbReference type="ARBA" id="ARBA00014630"/>
    </source>
</evidence>
<evidence type="ECO:0000256" key="1">
    <source>
        <dbReference type="ARBA" id="ARBA00004123"/>
    </source>
</evidence>
<dbReference type="AlphaFoldDB" id="A0A915HHZ8"/>
<dbReference type="NCBIfam" id="TIGR00578">
    <property type="entry name" value="ku70"/>
    <property type="match status" value="1"/>
</dbReference>